<keyword evidence="1" id="KW-0175">Coiled coil</keyword>
<evidence type="ECO:0000256" key="2">
    <source>
        <dbReference type="SAM" id="MobiDB-lite"/>
    </source>
</evidence>
<feature type="compositionally biased region" description="Polar residues" evidence="2">
    <location>
        <begin position="103"/>
        <end position="128"/>
    </location>
</feature>
<evidence type="ECO:0000313" key="4">
    <source>
        <dbReference type="Proteomes" id="UP000262583"/>
    </source>
</evidence>
<dbReference type="AlphaFoldDB" id="A0A2Z4Y5F1"/>
<organism evidence="3 4">
    <name type="scientific">Sumerlaea chitinivorans</name>
    <dbReference type="NCBI Taxonomy" id="2250252"/>
    <lineage>
        <taxon>Bacteria</taxon>
        <taxon>Candidatus Sumerlaeota</taxon>
        <taxon>Candidatus Sumerlaeia</taxon>
        <taxon>Candidatus Sumerlaeales</taxon>
        <taxon>Candidatus Sumerlaeaceae</taxon>
        <taxon>Candidatus Sumerlaea</taxon>
    </lineage>
</organism>
<dbReference type="Proteomes" id="UP000262583">
    <property type="component" value="Chromosome"/>
</dbReference>
<feature type="compositionally biased region" description="Basic and acidic residues" evidence="2">
    <location>
        <begin position="91"/>
        <end position="102"/>
    </location>
</feature>
<protein>
    <submittedName>
        <fullName evidence="3">Uncharacterized protein</fullName>
    </submittedName>
</protein>
<evidence type="ECO:0000256" key="1">
    <source>
        <dbReference type="SAM" id="Coils"/>
    </source>
</evidence>
<dbReference type="KEGG" id="schv:BRCON_1674"/>
<feature type="region of interest" description="Disordered" evidence="2">
    <location>
        <begin position="91"/>
        <end position="128"/>
    </location>
</feature>
<feature type="coiled-coil region" evidence="1">
    <location>
        <begin position="47"/>
        <end position="74"/>
    </location>
</feature>
<name>A0A2Z4Y5F1_SUMC1</name>
<gene>
    <name evidence="3" type="ORF">BRCON_1674</name>
</gene>
<accession>A0A2Z4Y5F1</accession>
<dbReference type="EMBL" id="CP030759">
    <property type="protein sequence ID" value="AXA36451.1"/>
    <property type="molecule type" value="Genomic_DNA"/>
</dbReference>
<reference evidence="3 4" key="1">
    <citation type="submission" date="2018-05" db="EMBL/GenBank/DDBJ databases">
        <title>A metagenomic window into the 2 km-deep terrestrial subsurface aquifer revealed taxonomically and functionally diverse microbial community comprising novel uncultured bacterial lineages.</title>
        <authorList>
            <person name="Kadnikov V.V."/>
            <person name="Mardanov A.V."/>
            <person name="Beletsky A.V."/>
            <person name="Banks D."/>
            <person name="Pimenov N.V."/>
            <person name="Frank Y.A."/>
            <person name="Karnachuk O.V."/>
            <person name="Ravin N.V."/>
        </authorList>
    </citation>
    <scope>NUCLEOTIDE SEQUENCE [LARGE SCALE GENOMIC DNA]</scope>
    <source>
        <strain evidence="3">BY</strain>
    </source>
</reference>
<proteinExistence type="predicted"/>
<evidence type="ECO:0000313" key="3">
    <source>
        <dbReference type="EMBL" id="AXA36451.1"/>
    </source>
</evidence>
<sequence length="128" mass="14602">MREAQEIANLVGLTNEQKEQLLELAVETTSPAQLRKQAWKILTPEQRAKVLAHRKELAAKRKELEEKRQQRLKKYFGDELQYAQQANKVIREQREARRKQLEAQKQAQQSPATGANPSAKASSAGGQR</sequence>